<evidence type="ECO:0000256" key="1">
    <source>
        <dbReference type="SAM" id="MobiDB-lite"/>
    </source>
</evidence>
<dbReference type="Proteomes" id="UP000018817">
    <property type="component" value="Unassembled WGS sequence"/>
</dbReference>
<accession>W2PRL8</accession>
<keyword evidence="2" id="KW-0732">Signal</keyword>
<sequence length="200" mass="21503">MVMSLCSVLLVPEDVQGQAVVSVPVYGTCDTIVGSTATVRLSTPPHATVQVSASTARRRQVGVNEYDSGSPGEWLRKAVVGVSNGNYVTGHVSVRHDVDYAFFVDGNRRIPASARANIGDLFDADPRHTNETTEPPSGEETEWDDLETLLQSIRGGAMAPEDSPNPNATYLAAPALSIKKNRENDLLRRQSNGSPNDDEP</sequence>
<evidence type="ECO:0000256" key="2">
    <source>
        <dbReference type="SAM" id="SignalP"/>
    </source>
</evidence>
<feature type="signal peptide" evidence="2">
    <location>
        <begin position="1"/>
        <end position="17"/>
    </location>
</feature>
<protein>
    <submittedName>
        <fullName evidence="3">Uncharacterized protein</fullName>
    </submittedName>
</protein>
<dbReference type="VEuPathDB" id="FungiDB:PPTG_15818"/>
<proteinExistence type="predicted"/>
<organism evidence="3 4">
    <name type="scientific">Phytophthora nicotianae (strain INRA-310)</name>
    <name type="common">Phytophthora parasitica</name>
    <dbReference type="NCBI Taxonomy" id="761204"/>
    <lineage>
        <taxon>Eukaryota</taxon>
        <taxon>Sar</taxon>
        <taxon>Stramenopiles</taxon>
        <taxon>Oomycota</taxon>
        <taxon>Peronosporomycetes</taxon>
        <taxon>Peronosporales</taxon>
        <taxon>Peronosporaceae</taxon>
        <taxon>Phytophthora</taxon>
    </lineage>
</organism>
<evidence type="ECO:0000313" key="3">
    <source>
        <dbReference type="EMBL" id="ETN02859.1"/>
    </source>
</evidence>
<dbReference type="RefSeq" id="XP_008911816.1">
    <property type="nucleotide sequence ID" value="XM_008913568.1"/>
</dbReference>
<feature type="compositionally biased region" description="Acidic residues" evidence="1">
    <location>
        <begin position="137"/>
        <end position="147"/>
    </location>
</feature>
<dbReference type="AlphaFoldDB" id="W2PRL8"/>
<feature type="compositionally biased region" description="Polar residues" evidence="1">
    <location>
        <begin position="189"/>
        <end position="200"/>
    </location>
</feature>
<feature type="chain" id="PRO_5004821804" evidence="2">
    <location>
        <begin position="18"/>
        <end position="200"/>
    </location>
</feature>
<evidence type="ECO:0000313" key="4">
    <source>
        <dbReference type="Proteomes" id="UP000018817"/>
    </source>
</evidence>
<feature type="region of interest" description="Disordered" evidence="1">
    <location>
        <begin position="181"/>
        <end position="200"/>
    </location>
</feature>
<reference evidence="3 4" key="2">
    <citation type="submission" date="2013-11" db="EMBL/GenBank/DDBJ databases">
        <title>The Genome Sequence of Phytophthora parasitica INRA-310.</title>
        <authorList>
            <consortium name="The Broad Institute Genomics Platform"/>
            <person name="Russ C."/>
            <person name="Tyler B."/>
            <person name="Panabieres F."/>
            <person name="Shan W."/>
            <person name="Tripathy S."/>
            <person name="Grunwald N."/>
            <person name="Machado M."/>
            <person name="Johnson C.S."/>
            <person name="Arredondo F."/>
            <person name="Hong C."/>
            <person name="Coffey M."/>
            <person name="Young S.K."/>
            <person name="Zeng Q."/>
            <person name="Gargeya S."/>
            <person name="Fitzgerald M."/>
            <person name="Abouelleil A."/>
            <person name="Alvarado L."/>
            <person name="Chapman S.B."/>
            <person name="Gainer-Dewar J."/>
            <person name="Goldberg J."/>
            <person name="Griggs A."/>
            <person name="Gujja S."/>
            <person name="Hansen M."/>
            <person name="Howarth C."/>
            <person name="Imamovic A."/>
            <person name="Ireland A."/>
            <person name="Larimer J."/>
            <person name="McCowan C."/>
            <person name="Murphy C."/>
            <person name="Pearson M."/>
            <person name="Poon T.W."/>
            <person name="Priest M."/>
            <person name="Roberts A."/>
            <person name="Saif S."/>
            <person name="Shea T."/>
            <person name="Sykes S."/>
            <person name="Wortman J."/>
            <person name="Nusbaum C."/>
            <person name="Birren B."/>
        </authorList>
    </citation>
    <scope>NUCLEOTIDE SEQUENCE [LARGE SCALE GENOMIC DNA]</scope>
    <source>
        <strain evidence="3 4">INRA-310</strain>
    </source>
</reference>
<dbReference type="OrthoDB" id="103539at2759"/>
<feature type="region of interest" description="Disordered" evidence="1">
    <location>
        <begin position="121"/>
        <end position="173"/>
    </location>
</feature>
<reference evidence="4" key="1">
    <citation type="submission" date="2011-12" db="EMBL/GenBank/DDBJ databases">
        <authorList>
            <consortium name="The Broad Institute Genome Sequencing Platform"/>
            <person name="Russ C."/>
            <person name="Tyler B."/>
            <person name="Panabieres F."/>
            <person name="Shan W."/>
            <person name="Tripathy S."/>
            <person name="Grunwald N."/>
            <person name="Machado M."/>
            <person name="Young S.K."/>
            <person name="Zeng Q."/>
            <person name="Gargeya S."/>
            <person name="Fitzgerald M."/>
            <person name="Haas B."/>
            <person name="Abouelleil A."/>
            <person name="Alvarado L."/>
            <person name="Arachchi H.M."/>
            <person name="Berlin A."/>
            <person name="Chapman S.B."/>
            <person name="Gearin G."/>
            <person name="Goldberg J."/>
            <person name="Griggs A."/>
            <person name="Gujja S."/>
            <person name="Hansen M."/>
            <person name="Heiman D."/>
            <person name="Howarth C."/>
            <person name="Larimer J."/>
            <person name="Lui A."/>
            <person name="MacDonald P.J.P."/>
            <person name="McCowen C."/>
            <person name="Montmayeur A."/>
            <person name="Murphy C."/>
            <person name="Neiman D."/>
            <person name="Pearson M."/>
            <person name="Priest M."/>
            <person name="Roberts A."/>
            <person name="Saif S."/>
            <person name="Shea T."/>
            <person name="Sisk P."/>
            <person name="Stolte C."/>
            <person name="Sykes S."/>
            <person name="Wortman J."/>
            <person name="Nusbaum C."/>
            <person name="Birren B."/>
        </authorList>
    </citation>
    <scope>NUCLEOTIDE SEQUENCE [LARGE SCALE GENOMIC DNA]</scope>
    <source>
        <strain evidence="4">INRA-310</strain>
    </source>
</reference>
<name>W2PRL8_PHYN3</name>
<dbReference type="GeneID" id="20184939"/>
<dbReference type="EMBL" id="KI669614">
    <property type="protein sequence ID" value="ETN02859.1"/>
    <property type="molecule type" value="Genomic_DNA"/>
</dbReference>
<gene>
    <name evidence="3" type="ORF">PPTG_15818</name>
</gene>